<dbReference type="EMBL" id="JACHMB010000001">
    <property type="protein sequence ID" value="MBB5778696.1"/>
    <property type="molecule type" value="Genomic_DNA"/>
</dbReference>
<proteinExistence type="predicted"/>
<evidence type="ECO:0000313" key="2">
    <source>
        <dbReference type="EMBL" id="MBB5778696.1"/>
    </source>
</evidence>
<organism evidence="2 3">
    <name type="scientific">Nonomuraea jabiensis</name>
    <dbReference type="NCBI Taxonomy" id="882448"/>
    <lineage>
        <taxon>Bacteria</taxon>
        <taxon>Bacillati</taxon>
        <taxon>Actinomycetota</taxon>
        <taxon>Actinomycetes</taxon>
        <taxon>Streptosporangiales</taxon>
        <taxon>Streptosporangiaceae</taxon>
        <taxon>Nonomuraea</taxon>
    </lineage>
</organism>
<dbReference type="SUPFAM" id="SSF82171">
    <property type="entry name" value="DPP6 N-terminal domain-like"/>
    <property type="match status" value="1"/>
</dbReference>
<feature type="chain" id="PRO_5031212672" evidence="1">
    <location>
        <begin position="25"/>
        <end position="426"/>
    </location>
</feature>
<sequence>MSSRRGGRPAVAAAILLAATGCSAASGPVALSQPSPRAATPTPDARKTALAETAKGLPAVLAAQGPVACSWNDNGWRATAYDDAFRTGVASFSSVTLAPLLTEIAAKAGGEEAVVRSLCGEEGDPGVSPVSPDGRRVAVQVDFPSSGDPTHVGWLDLGTGAFVDLTDKSNKKGYVKETFSDKYPGFAPDGSFWFLRDSQQYFSADPNGRLTPRKLSLACFSNSNEDTFYRVVGSVAVMCPGTVHPSGRFAADPSRAAVGMNLVQGAELDILGNTVDRYEDAPLQLPFGMKIVVRDGDLRHCDPLAWINATDLLCAGGGNDFYTARIDPRLARNDIDYVQHTEVKVKNEIAPATESSIITVAVSRDRRSLIIAADENDDSATAKLYRADLTSPSAPVEIGPIPAESRDHFTLLNNYQQPVGAARTSP</sequence>
<feature type="signal peptide" evidence="1">
    <location>
        <begin position="1"/>
        <end position="24"/>
    </location>
</feature>
<dbReference type="Proteomes" id="UP000579153">
    <property type="component" value="Unassembled WGS sequence"/>
</dbReference>
<accession>A0A7W9G7P8</accession>
<dbReference type="PROSITE" id="PS51257">
    <property type="entry name" value="PROKAR_LIPOPROTEIN"/>
    <property type="match status" value="1"/>
</dbReference>
<keyword evidence="3" id="KW-1185">Reference proteome</keyword>
<comment type="caution">
    <text evidence="2">The sequence shown here is derived from an EMBL/GenBank/DDBJ whole genome shotgun (WGS) entry which is preliminary data.</text>
</comment>
<dbReference type="AlphaFoldDB" id="A0A7W9G7P8"/>
<reference evidence="2 3" key="1">
    <citation type="submission" date="2020-08" db="EMBL/GenBank/DDBJ databases">
        <title>Sequencing the genomes of 1000 actinobacteria strains.</title>
        <authorList>
            <person name="Klenk H.-P."/>
        </authorList>
    </citation>
    <scope>NUCLEOTIDE SEQUENCE [LARGE SCALE GENOMIC DNA]</scope>
    <source>
        <strain evidence="2 3">DSM 45507</strain>
    </source>
</reference>
<dbReference type="RefSeq" id="WP_185072107.1">
    <property type="nucleotide sequence ID" value="NZ_JACHMB010000001.1"/>
</dbReference>
<gene>
    <name evidence="2" type="ORF">HD596_005452</name>
</gene>
<protein>
    <submittedName>
        <fullName evidence="2">Uncharacterized protein</fullName>
    </submittedName>
</protein>
<name>A0A7W9G7P8_9ACTN</name>
<evidence type="ECO:0000313" key="3">
    <source>
        <dbReference type="Proteomes" id="UP000579153"/>
    </source>
</evidence>
<evidence type="ECO:0000256" key="1">
    <source>
        <dbReference type="SAM" id="SignalP"/>
    </source>
</evidence>
<keyword evidence="1" id="KW-0732">Signal</keyword>